<gene>
    <name evidence="2" type="ORF">F4559_000890</name>
</gene>
<sequence>MTALRRSSRAPRPASSTTDPSMPTAADRLPKNDRDRRLTLAGQAAGRDRVRRRTAVTRSAGSGPTWCRPGAWRWCAAPVPGRRPRQEVLVTPPPCTNTTARPAPTGATNVPASIRPSRVRTEAATPSTDTTAPFDQVAPWFHDRRLEDRRVRHGAQRASVRRRPGLRVLCVSAARVARRHVLPNRCTRPHPVSVHRSHRTWNPGGRARASTPRTPAVVRSAHAYPPRLGRSGRLGSESARCVVSGAVPWLDPCHRRGNR</sequence>
<feature type="region of interest" description="Disordered" evidence="1">
    <location>
        <begin position="187"/>
        <end position="215"/>
    </location>
</feature>
<feature type="region of interest" description="Disordered" evidence="1">
    <location>
        <begin position="85"/>
        <end position="112"/>
    </location>
</feature>
<dbReference type="Proteomes" id="UP000542674">
    <property type="component" value="Unassembled WGS sequence"/>
</dbReference>
<feature type="compositionally biased region" description="Polar residues" evidence="1">
    <location>
        <begin position="96"/>
        <end position="111"/>
    </location>
</feature>
<feature type="compositionally biased region" description="Basic and acidic residues" evidence="1">
    <location>
        <begin position="28"/>
        <end position="38"/>
    </location>
</feature>
<reference evidence="2 3" key="1">
    <citation type="submission" date="2020-08" db="EMBL/GenBank/DDBJ databases">
        <title>Sequencing the genomes of 1000 actinobacteria strains.</title>
        <authorList>
            <person name="Klenk H.-P."/>
        </authorList>
    </citation>
    <scope>NUCLEOTIDE SEQUENCE [LARGE SCALE GENOMIC DNA]</scope>
    <source>
        <strain evidence="2 3">DSM 45084</strain>
    </source>
</reference>
<accession>A0A7W7SYY2</accession>
<comment type="caution">
    <text evidence="2">The sequence shown here is derived from an EMBL/GenBank/DDBJ whole genome shotgun (WGS) entry which is preliminary data.</text>
</comment>
<dbReference type="EMBL" id="JACHJS010000001">
    <property type="protein sequence ID" value="MBB4963531.1"/>
    <property type="molecule type" value="Genomic_DNA"/>
</dbReference>
<proteinExistence type="predicted"/>
<dbReference type="AlphaFoldDB" id="A0A7W7SYY2"/>
<organism evidence="2 3">
    <name type="scientific">Saccharothrix violaceirubra</name>
    <dbReference type="NCBI Taxonomy" id="413306"/>
    <lineage>
        <taxon>Bacteria</taxon>
        <taxon>Bacillati</taxon>
        <taxon>Actinomycetota</taxon>
        <taxon>Actinomycetes</taxon>
        <taxon>Pseudonocardiales</taxon>
        <taxon>Pseudonocardiaceae</taxon>
        <taxon>Saccharothrix</taxon>
    </lineage>
</organism>
<name>A0A7W7SYY2_9PSEU</name>
<protein>
    <submittedName>
        <fullName evidence="2">Uncharacterized protein</fullName>
    </submittedName>
</protein>
<evidence type="ECO:0000256" key="1">
    <source>
        <dbReference type="SAM" id="MobiDB-lite"/>
    </source>
</evidence>
<feature type="region of interest" description="Disordered" evidence="1">
    <location>
        <begin position="1"/>
        <end position="65"/>
    </location>
</feature>
<evidence type="ECO:0000313" key="3">
    <source>
        <dbReference type="Proteomes" id="UP000542674"/>
    </source>
</evidence>
<evidence type="ECO:0000313" key="2">
    <source>
        <dbReference type="EMBL" id="MBB4963531.1"/>
    </source>
</evidence>
<keyword evidence="3" id="KW-1185">Reference proteome</keyword>